<keyword evidence="3" id="KW-1185">Reference proteome</keyword>
<evidence type="ECO:0008006" key="4">
    <source>
        <dbReference type="Google" id="ProtNLM"/>
    </source>
</evidence>
<evidence type="ECO:0000313" key="3">
    <source>
        <dbReference type="Proteomes" id="UP000247702"/>
    </source>
</evidence>
<organism evidence="1 3">
    <name type="scientific">Rhizophagus clarus</name>
    <dbReference type="NCBI Taxonomy" id="94130"/>
    <lineage>
        <taxon>Eukaryota</taxon>
        <taxon>Fungi</taxon>
        <taxon>Fungi incertae sedis</taxon>
        <taxon>Mucoromycota</taxon>
        <taxon>Glomeromycotina</taxon>
        <taxon>Glomeromycetes</taxon>
        <taxon>Glomerales</taxon>
        <taxon>Glomeraceae</taxon>
        <taxon>Rhizophagus</taxon>
    </lineage>
</organism>
<dbReference type="Gene3D" id="3.80.10.10">
    <property type="entry name" value="Ribonuclease Inhibitor"/>
    <property type="match status" value="1"/>
</dbReference>
<dbReference type="InterPro" id="IPR032675">
    <property type="entry name" value="LRR_dom_sf"/>
</dbReference>
<name>A0A2Z6SB54_9GLOM</name>
<accession>A0A2Z6SB54</accession>
<evidence type="ECO:0000313" key="2">
    <source>
        <dbReference type="EMBL" id="GES96681.1"/>
    </source>
</evidence>
<sequence>MVVQDFSHIPNECLQEILKHIDENDTKTLYSSLLVNRLWCLNSVSILWKNPFKIQKKEKISYKILLTLLSYYYYNNKDNEGEEEGPIKKSLKELNIYNNKKMSTIFDYPYFIKKLDLTNMLQMIFYLNEDKDINLNNSSIYQIIWNTIIFNSNIETLIINTVDYPKFSKYFKLFFKIPETKKCFSKLKSLTLRLKSQDFLFLSGLIECINDQIKDLELELQSKSTHINSNFIINLINLQKNFESFRYKDNSGILLIYPIILKLKDHSHSIERLFLEQRCNIDVNLFSNFENFSNLQELSFRNFDFGGNHEIFTIIKFPKLKSLSFDWITSRTQQHLAYVSEPMIKFIQNHAVNLEHLSMKVVDVIMRDTFKMISICCSNLKSFSCFTTDQNDMIFIYSIFKNNPHLKSIDLCIMFPIRNSNLSVLAKEIPESINNIAIGYSTLGKVNISIFLRNLKCDKLKSFKFNWQSQKNVDITEMIKEISKDKGWTLKGCELGPAQYQLTYTITWE</sequence>
<proteinExistence type="predicted"/>
<dbReference type="AlphaFoldDB" id="A0A2Z6SB54"/>
<comment type="caution">
    <text evidence="1">The sequence shown here is derived from an EMBL/GenBank/DDBJ whole genome shotgun (WGS) entry which is preliminary data.</text>
</comment>
<reference evidence="2" key="2">
    <citation type="submission" date="2019-10" db="EMBL/GenBank/DDBJ databases">
        <title>Conservation and host-specific expression of non-tandemly repeated heterogenous ribosome RNA gene in arbuscular mycorrhizal fungi.</title>
        <authorList>
            <person name="Maeda T."/>
            <person name="Kobayashi Y."/>
            <person name="Nakagawa T."/>
            <person name="Ezawa T."/>
            <person name="Yamaguchi K."/>
            <person name="Bino T."/>
            <person name="Nishimoto Y."/>
            <person name="Shigenobu S."/>
            <person name="Kawaguchi M."/>
        </authorList>
    </citation>
    <scope>NUCLEOTIDE SEQUENCE</scope>
    <source>
        <strain evidence="2">HR1</strain>
    </source>
</reference>
<reference evidence="1 3" key="1">
    <citation type="submission" date="2017-11" db="EMBL/GenBank/DDBJ databases">
        <title>The genome of Rhizophagus clarus HR1 reveals common genetic basis of auxotrophy among arbuscular mycorrhizal fungi.</title>
        <authorList>
            <person name="Kobayashi Y."/>
        </authorList>
    </citation>
    <scope>NUCLEOTIDE SEQUENCE [LARGE SCALE GENOMIC DNA]</scope>
    <source>
        <strain evidence="1 3">HR1</strain>
    </source>
</reference>
<gene>
    <name evidence="2" type="ORF">RCL2_002330000</name>
    <name evidence="1" type="ORF">RclHR1_00970014</name>
</gene>
<dbReference type="OrthoDB" id="2340948at2759"/>
<dbReference type="Proteomes" id="UP000615446">
    <property type="component" value="Unassembled WGS sequence"/>
</dbReference>
<protein>
    <recommendedName>
        <fullName evidence="4">F-box domain-containing protein</fullName>
    </recommendedName>
</protein>
<dbReference type="SUPFAM" id="SSF52047">
    <property type="entry name" value="RNI-like"/>
    <property type="match status" value="1"/>
</dbReference>
<evidence type="ECO:0000313" key="1">
    <source>
        <dbReference type="EMBL" id="GBC10513.1"/>
    </source>
</evidence>
<dbReference type="EMBL" id="BEXD01004392">
    <property type="protein sequence ID" value="GBC10513.1"/>
    <property type="molecule type" value="Genomic_DNA"/>
</dbReference>
<dbReference type="EMBL" id="BLAL01000252">
    <property type="protein sequence ID" value="GES96681.1"/>
    <property type="molecule type" value="Genomic_DNA"/>
</dbReference>
<dbReference type="Proteomes" id="UP000247702">
    <property type="component" value="Unassembled WGS sequence"/>
</dbReference>